<dbReference type="Pfam" id="PF03551">
    <property type="entry name" value="PadR"/>
    <property type="match status" value="1"/>
</dbReference>
<evidence type="ECO:0000313" key="3">
    <source>
        <dbReference type="Proteomes" id="UP000278962"/>
    </source>
</evidence>
<dbReference type="EMBL" id="RBIL01000001">
    <property type="protein sequence ID" value="RKQ90293.1"/>
    <property type="molecule type" value="Genomic_DNA"/>
</dbReference>
<dbReference type="Proteomes" id="UP000278962">
    <property type="component" value="Unassembled WGS sequence"/>
</dbReference>
<evidence type="ECO:0000313" key="2">
    <source>
        <dbReference type="EMBL" id="RKQ90293.1"/>
    </source>
</evidence>
<dbReference type="PANTHER" id="PTHR43252">
    <property type="entry name" value="TRANSCRIPTIONAL REGULATOR YQJI"/>
    <property type="match status" value="1"/>
</dbReference>
<dbReference type="RefSeq" id="WP_170178746.1">
    <property type="nucleotide sequence ID" value="NZ_RBIL01000001.1"/>
</dbReference>
<organism evidence="2 3">
    <name type="scientific">Solirubrobacter pauli</name>
    <dbReference type="NCBI Taxonomy" id="166793"/>
    <lineage>
        <taxon>Bacteria</taxon>
        <taxon>Bacillati</taxon>
        <taxon>Actinomycetota</taxon>
        <taxon>Thermoleophilia</taxon>
        <taxon>Solirubrobacterales</taxon>
        <taxon>Solirubrobacteraceae</taxon>
        <taxon>Solirubrobacter</taxon>
    </lineage>
</organism>
<reference evidence="2 3" key="1">
    <citation type="submission" date="2018-10" db="EMBL/GenBank/DDBJ databases">
        <title>Genomic Encyclopedia of Archaeal and Bacterial Type Strains, Phase II (KMG-II): from individual species to whole genera.</title>
        <authorList>
            <person name="Goeker M."/>
        </authorList>
    </citation>
    <scope>NUCLEOTIDE SEQUENCE [LARGE SCALE GENOMIC DNA]</scope>
    <source>
        <strain evidence="2 3">DSM 14954</strain>
    </source>
</reference>
<keyword evidence="3" id="KW-1185">Reference proteome</keyword>
<dbReference type="PANTHER" id="PTHR43252:SF4">
    <property type="entry name" value="TRANSCRIPTIONAL REGULATORY PROTEIN"/>
    <property type="match status" value="1"/>
</dbReference>
<comment type="caution">
    <text evidence="2">The sequence shown here is derived from an EMBL/GenBank/DDBJ whole genome shotgun (WGS) entry which is preliminary data.</text>
</comment>
<accession>A0A660L8Q7</accession>
<protein>
    <submittedName>
        <fullName evidence="2">PadR family transcriptional regulator</fullName>
    </submittedName>
</protein>
<proteinExistence type="predicted"/>
<sequence>MSLRHALLGLLSVNPATGYELAQKFDASLGTAWHASHSQIYPELARLAEAGMVEVVGEGARNSRTYAVTDAGHEEIRAWLIEAEANRSQRNETAVRWFLLGLLDPEDRRAAVDRELAYAEEYVARLRETAELLDAMEHEHPFRRTVDLGLRTSAVMQDWLREQR</sequence>
<name>A0A660L8Q7_9ACTN</name>
<feature type="domain" description="Transcription regulator PadR N-terminal" evidence="1">
    <location>
        <begin position="7"/>
        <end position="77"/>
    </location>
</feature>
<dbReference type="InterPro" id="IPR005149">
    <property type="entry name" value="Tscrpt_reg_PadR_N"/>
</dbReference>
<dbReference type="Gene3D" id="1.10.10.10">
    <property type="entry name" value="Winged helix-like DNA-binding domain superfamily/Winged helix DNA-binding domain"/>
    <property type="match status" value="1"/>
</dbReference>
<dbReference type="InterPro" id="IPR036390">
    <property type="entry name" value="WH_DNA-bd_sf"/>
</dbReference>
<dbReference type="SUPFAM" id="SSF46785">
    <property type="entry name" value="Winged helix' DNA-binding domain"/>
    <property type="match status" value="1"/>
</dbReference>
<evidence type="ECO:0000259" key="1">
    <source>
        <dbReference type="Pfam" id="PF03551"/>
    </source>
</evidence>
<gene>
    <name evidence="2" type="ORF">C8N24_0093</name>
</gene>
<dbReference type="AlphaFoldDB" id="A0A660L8Q7"/>
<dbReference type="InterPro" id="IPR036388">
    <property type="entry name" value="WH-like_DNA-bd_sf"/>
</dbReference>